<evidence type="ECO:0000313" key="1">
    <source>
        <dbReference type="EMBL" id="RDY07921.1"/>
    </source>
</evidence>
<reference evidence="1" key="1">
    <citation type="submission" date="2018-05" db="EMBL/GenBank/DDBJ databases">
        <title>Draft genome of Mucuna pruriens seed.</title>
        <authorList>
            <person name="Nnadi N.E."/>
            <person name="Vos R."/>
            <person name="Hasami M.H."/>
            <person name="Devisetty U.K."/>
            <person name="Aguiy J.C."/>
        </authorList>
    </citation>
    <scope>NUCLEOTIDE SEQUENCE [LARGE SCALE GENOMIC DNA]</scope>
    <source>
        <strain evidence="1">JCA_2017</strain>
    </source>
</reference>
<organism evidence="1 2">
    <name type="scientific">Mucuna pruriens</name>
    <name type="common">Velvet bean</name>
    <name type="synonym">Dolichos pruriens</name>
    <dbReference type="NCBI Taxonomy" id="157652"/>
    <lineage>
        <taxon>Eukaryota</taxon>
        <taxon>Viridiplantae</taxon>
        <taxon>Streptophyta</taxon>
        <taxon>Embryophyta</taxon>
        <taxon>Tracheophyta</taxon>
        <taxon>Spermatophyta</taxon>
        <taxon>Magnoliopsida</taxon>
        <taxon>eudicotyledons</taxon>
        <taxon>Gunneridae</taxon>
        <taxon>Pentapetalae</taxon>
        <taxon>rosids</taxon>
        <taxon>fabids</taxon>
        <taxon>Fabales</taxon>
        <taxon>Fabaceae</taxon>
        <taxon>Papilionoideae</taxon>
        <taxon>50 kb inversion clade</taxon>
        <taxon>NPAAA clade</taxon>
        <taxon>indigoferoid/millettioid clade</taxon>
        <taxon>Phaseoleae</taxon>
        <taxon>Mucuna</taxon>
    </lineage>
</organism>
<accession>A0A371HYS1</accession>
<dbReference type="Proteomes" id="UP000257109">
    <property type="component" value="Unassembled WGS sequence"/>
</dbReference>
<gene>
    <name evidence="1" type="ORF">CR513_07908</name>
</gene>
<protein>
    <submittedName>
        <fullName evidence="1">Uncharacterized protein</fullName>
    </submittedName>
</protein>
<keyword evidence="2" id="KW-1185">Reference proteome</keyword>
<name>A0A371HYS1_MUCPR</name>
<comment type="caution">
    <text evidence="1">The sequence shown here is derived from an EMBL/GenBank/DDBJ whole genome shotgun (WGS) entry which is preliminary data.</text>
</comment>
<feature type="non-terminal residue" evidence="1">
    <location>
        <position position="1"/>
    </location>
</feature>
<dbReference type="AlphaFoldDB" id="A0A371HYS1"/>
<proteinExistence type="predicted"/>
<sequence>MRRKLALEVVEGDAIKLYKLLWWYNAELRRIKPSLHVQPRLEVFCTCLKPCKKEFVSGCKPFIELLIDVGKDENDQHFHIAIIAVET</sequence>
<evidence type="ECO:0000313" key="2">
    <source>
        <dbReference type="Proteomes" id="UP000257109"/>
    </source>
</evidence>
<dbReference type="EMBL" id="QJKJ01001374">
    <property type="protein sequence ID" value="RDY07921.1"/>
    <property type="molecule type" value="Genomic_DNA"/>
</dbReference>